<dbReference type="EnsemblMetazoa" id="PPAI008449-RA">
    <property type="protein sequence ID" value="PPAI008449-PA"/>
    <property type="gene ID" value="PPAI008449"/>
</dbReference>
<dbReference type="EC" id="2.7.11.1" evidence="4"/>
<keyword evidence="9" id="KW-0479">Metal-binding</keyword>
<dbReference type="PROSITE" id="PS50012">
    <property type="entry name" value="RCC1_3"/>
    <property type="match status" value="3"/>
</dbReference>
<dbReference type="SMART" id="SM00220">
    <property type="entry name" value="S_TKc"/>
    <property type="match status" value="1"/>
</dbReference>
<organism evidence="16 17">
    <name type="scientific">Phlebotomus papatasi</name>
    <name type="common">Sandfly</name>
    <dbReference type="NCBI Taxonomy" id="29031"/>
    <lineage>
        <taxon>Eukaryota</taxon>
        <taxon>Metazoa</taxon>
        <taxon>Ecdysozoa</taxon>
        <taxon>Arthropoda</taxon>
        <taxon>Hexapoda</taxon>
        <taxon>Insecta</taxon>
        <taxon>Pterygota</taxon>
        <taxon>Neoptera</taxon>
        <taxon>Endopterygota</taxon>
        <taxon>Diptera</taxon>
        <taxon>Nematocera</taxon>
        <taxon>Psychodoidea</taxon>
        <taxon>Psychodidae</taxon>
        <taxon>Phlebotomus</taxon>
        <taxon>Phlebotomus</taxon>
    </lineage>
</organism>
<dbReference type="PROSITE" id="PS00108">
    <property type="entry name" value="PROTEIN_KINASE_ST"/>
    <property type="match status" value="1"/>
</dbReference>
<dbReference type="EMBL" id="AJVK01015836">
    <property type="status" value="NOT_ANNOTATED_CDS"/>
    <property type="molecule type" value="Genomic_DNA"/>
</dbReference>
<dbReference type="PROSITE" id="PS00107">
    <property type="entry name" value="PROTEIN_KINASE_ATP"/>
    <property type="match status" value="1"/>
</dbReference>
<dbReference type="InterPro" id="IPR000408">
    <property type="entry name" value="Reg_chr_condens"/>
</dbReference>
<dbReference type="Pfam" id="PF00069">
    <property type="entry name" value="Pkinase"/>
    <property type="match status" value="1"/>
</dbReference>
<dbReference type="Gene3D" id="3.30.200.20">
    <property type="entry name" value="Phosphorylase Kinase, domain 1"/>
    <property type="match status" value="1"/>
</dbReference>
<evidence type="ECO:0000256" key="1">
    <source>
        <dbReference type="ARBA" id="ARBA00001946"/>
    </source>
</evidence>
<keyword evidence="14" id="KW-0460">Magnesium</keyword>
<dbReference type="InterPro" id="IPR017441">
    <property type="entry name" value="Protein_kinase_ATP_BS"/>
</dbReference>
<evidence type="ECO:0000256" key="14">
    <source>
        <dbReference type="ARBA" id="ARBA00022842"/>
    </source>
</evidence>
<dbReference type="GO" id="GO:0046872">
    <property type="term" value="F:metal ion binding"/>
    <property type="evidence" value="ECO:0007669"/>
    <property type="project" value="UniProtKB-KW"/>
</dbReference>
<comment type="cofactor">
    <cofactor evidence="1">
        <name>Mg(2+)</name>
        <dbReference type="ChEBI" id="CHEBI:18420"/>
    </cofactor>
</comment>
<keyword evidence="7" id="KW-0597">Phosphoprotein</keyword>
<accession>A0A1B0DJM5</accession>
<evidence type="ECO:0000256" key="7">
    <source>
        <dbReference type="ARBA" id="ARBA00022553"/>
    </source>
</evidence>
<evidence type="ECO:0000256" key="5">
    <source>
        <dbReference type="ARBA" id="ARBA00022490"/>
    </source>
</evidence>
<evidence type="ECO:0000313" key="17">
    <source>
        <dbReference type="Proteomes" id="UP000092462"/>
    </source>
</evidence>
<sequence length="724" mass="78440">MSQKQETSRIDAFSKASGTDLSTLSTLSRFGDLPDSVPTISTTDEVILPEFERLKVVGRGSFGIAVLYRRRSDKTLVVLKQVKLSELSTEERAMAMNEVEVFSKLHHPNIISYLGSFLRGDLLLIEMEYAEGGTLAQVIAARASTDRLPERQVLTIVEQITSAVAYLHAQAILHRDLKTANVFLSRRGVAKIGDFGISKIMHTKVDTRTILGTPYYFSPEMCEGRDYDAKSDVWALGCILGEMCCLKKAFSASNLSQLVAKIMAGQYLPPPAGYSTCLRNLLKLLLQVNPADRPCASEVLQYWIPLIYRHLGPQRGYTYPRQAEEEAAAALEQLTLKQYTEESTAALPEPLTERSVLYQLHSFGTGVSMRALPLPATAKISRVATNGAHFVAVTADGGVYTWGDDSKGQLALGASCGDQFTIFWTNTGVVLSCGDNSHGILGHGDTANRSRPSVIDRLHGFKVIQVACGAHHVAALTSTGTIFTWGSSRSGALGLGSSTTATLPTPVSAIGGGENRVSAIYAGINCTLALLDSGEVYATGANTKNRLGFNPSVNKTMRFRKIAQIAKRVVDLSVAEEHTAFILEGGYVVTLGDNFYGQRGLGHNRSPPESANLVTGIKSKFIVRVRCTSTGSVVFSDDNVVSFWGTRFGVPTENFPDTLTTDSDYRLGGNTAAFTNFLVAVYKSELILDPIDILALYSSPEQLSKGHYVKIGDIVPLQHSTLIL</sequence>
<dbReference type="Proteomes" id="UP000092462">
    <property type="component" value="Unassembled WGS sequence"/>
</dbReference>
<name>A0A1B0DJM5_PHLPP</name>
<keyword evidence="11" id="KW-0547">Nucleotide-binding</keyword>
<dbReference type="PANTHER" id="PTHR44535:SF5">
    <property type="entry name" value="PROTEIN KINASE DOMAIN-CONTAINING PROTEIN"/>
    <property type="match status" value="1"/>
</dbReference>
<protein>
    <recommendedName>
        <fullName evidence="4">non-specific serine/threonine protein kinase</fullName>
        <ecNumber evidence="4">2.7.11.1</ecNumber>
    </recommendedName>
</protein>
<comment type="subcellular location">
    <subcellularLocation>
        <location evidence="2">Cytoplasm</location>
    </subcellularLocation>
</comment>
<evidence type="ECO:0000256" key="11">
    <source>
        <dbReference type="ARBA" id="ARBA00022741"/>
    </source>
</evidence>
<dbReference type="Pfam" id="PF25390">
    <property type="entry name" value="WD40_RLD"/>
    <property type="match status" value="1"/>
</dbReference>
<dbReference type="GO" id="GO:0005524">
    <property type="term" value="F:ATP binding"/>
    <property type="evidence" value="ECO:0007669"/>
    <property type="project" value="UniProtKB-UniRule"/>
</dbReference>
<keyword evidence="6" id="KW-0723">Serine/threonine-protein kinase</keyword>
<dbReference type="FunFam" id="3.30.200.20:FF:000097">
    <property type="entry name" value="Probable serine/threonine-protein kinase nek1"/>
    <property type="match status" value="1"/>
</dbReference>
<evidence type="ECO:0000256" key="13">
    <source>
        <dbReference type="ARBA" id="ARBA00022840"/>
    </source>
</evidence>
<dbReference type="CDD" id="cd08215">
    <property type="entry name" value="STKc_Nek"/>
    <property type="match status" value="1"/>
</dbReference>
<dbReference type="PRINTS" id="PR00633">
    <property type="entry name" value="RCCNDNSATION"/>
</dbReference>
<evidence type="ECO:0000259" key="15">
    <source>
        <dbReference type="PROSITE" id="PS50011"/>
    </source>
</evidence>
<comment type="similarity">
    <text evidence="3">Belongs to the protein kinase superfamily. NEK Ser/Thr protein kinase family. NIMA subfamily.</text>
</comment>
<proteinExistence type="inferred from homology"/>
<dbReference type="Gene3D" id="1.10.510.10">
    <property type="entry name" value="Transferase(Phosphotransferase) domain 1"/>
    <property type="match status" value="1"/>
</dbReference>
<evidence type="ECO:0000256" key="4">
    <source>
        <dbReference type="ARBA" id="ARBA00012513"/>
    </source>
</evidence>
<dbReference type="GO" id="GO:0005737">
    <property type="term" value="C:cytoplasm"/>
    <property type="evidence" value="ECO:0007669"/>
    <property type="project" value="UniProtKB-SubCell"/>
</dbReference>
<keyword evidence="10" id="KW-0677">Repeat</keyword>
<evidence type="ECO:0000313" key="16">
    <source>
        <dbReference type="EnsemblMetazoa" id="PPAI008449-PA"/>
    </source>
</evidence>
<dbReference type="PROSITE" id="PS50011">
    <property type="entry name" value="PROTEIN_KINASE_DOM"/>
    <property type="match status" value="1"/>
</dbReference>
<evidence type="ECO:0000256" key="9">
    <source>
        <dbReference type="ARBA" id="ARBA00022723"/>
    </source>
</evidence>
<evidence type="ECO:0000256" key="3">
    <source>
        <dbReference type="ARBA" id="ARBA00010886"/>
    </source>
</evidence>
<reference evidence="16" key="1">
    <citation type="submission" date="2022-08" db="UniProtKB">
        <authorList>
            <consortium name="EnsemblMetazoa"/>
        </authorList>
    </citation>
    <scope>IDENTIFICATION</scope>
    <source>
        <strain evidence="16">Israel</strain>
    </source>
</reference>
<dbReference type="Pfam" id="PF13540">
    <property type="entry name" value="RCC1_2"/>
    <property type="match status" value="1"/>
</dbReference>
<feature type="domain" description="Protein kinase" evidence="15">
    <location>
        <begin position="51"/>
        <end position="307"/>
    </location>
</feature>
<dbReference type="VEuPathDB" id="VectorBase:PPAPM1_001097"/>
<dbReference type="InterPro" id="IPR051997">
    <property type="entry name" value="STK_NEK"/>
</dbReference>
<keyword evidence="17" id="KW-1185">Reference proteome</keyword>
<dbReference type="Gene3D" id="2.130.10.30">
    <property type="entry name" value="Regulator of chromosome condensation 1/beta-lactamase-inhibitor protein II"/>
    <property type="match status" value="1"/>
</dbReference>
<dbReference type="InterPro" id="IPR000719">
    <property type="entry name" value="Prot_kinase_dom"/>
</dbReference>
<keyword evidence="13" id="KW-0067">ATP-binding</keyword>
<dbReference type="InterPro" id="IPR009091">
    <property type="entry name" value="RCC1/BLIP-II"/>
</dbReference>
<keyword evidence="5" id="KW-0963">Cytoplasm</keyword>
<evidence type="ECO:0000256" key="2">
    <source>
        <dbReference type="ARBA" id="ARBA00004496"/>
    </source>
</evidence>
<evidence type="ECO:0000256" key="10">
    <source>
        <dbReference type="ARBA" id="ARBA00022737"/>
    </source>
</evidence>
<dbReference type="InterPro" id="IPR058923">
    <property type="entry name" value="RCC1-like_dom"/>
</dbReference>
<evidence type="ECO:0000256" key="12">
    <source>
        <dbReference type="ARBA" id="ARBA00022777"/>
    </source>
</evidence>
<dbReference type="EMBL" id="AJVK01015835">
    <property type="status" value="NOT_ANNOTATED_CDS"/>
    <property type="molecule type" value="Genomic_DNA"/>
</dbReference>
<keyword evidence="8" id="KW-0808">Transferase</keyword>
<dbReference type="SUPFAM" id="SSF56112">
    <property type="entry name" value="Protein kinase-like (PK-like)"/>
    <property type="match status" value="1"/>
</dbReference>
<evidence type="ECO:0000256" key="8">
    <source>
        <dbReference type="ARBA" id="ARBA00022679"/>
    </source>
</evidence>
<dbReference type="GO" id="GO:0004674">
    <property type="term" value="F:protein serine/threonine kinase activity"/>
    <property type="evidence" value="ECO:0007669"/>
    <property type="project" value="UniProtKB-KW"/>
</dbReference>
<dbReference type="SUPFAM" id="SSF50985">
    <property type="entry name" value="RCC1/BLIP-II"/>
    <property type="match status" value="1"/>
</dbReference>
<dbReference type="InterPro" id="IPR008271">
    <property type="entry name" value="Ser/Thr_kinase_AS"/>
</dbReference>
<dbReference type="InterPro" id="IPR011009">
    <property type="entry name" value="Kinase-like_dom_sf"/>
</dbReference>
<keyword evidence="12" id="KW-0418">Kinase</keyword>
<dbReference type="PANTHER" id="PTHR44535">
    <property type="entry name" value="PROTEIN CBG16200"/>
    <property type="match status" value="1"/>
</dbReference>
<dbReference type="AlphaFoldDB" id="A0A1B0DJM5"/>
<evidence type="ECO:0000256" key="6">
    <source>
        <dbReference type="ARBA" id="ARBA00022527"/>
    </source>
</evidence>
<dbReference type="VEuPathDB" id="VectorBase:PPAI008449"/>